<dbReference type="Proteomes" id="UP000785613">
    <property type="component" value="Unassembled WGS sequence"/>
</dbReference>
<proteinExistence type="predicted"/>
<dbReference type="Pfam" id="PF00271">
    <property type="entry name" value="Helicase_C"/>
    <property type="match status" value="1"/>
</dbReference>
<keyword evidence="3" id="KW-0547">Nucleotide-binding</keyword>
<keyword evidence="3" id="KW-0378">Hydrolase</keyword>
<feature type="domain" description="Helicase C-terminal" evidence="2">
    <location>
        <begin position="267"/>
        <end position="414"/>
    </location>
</feature>
<dbReference type="InterPro" id="IPR006935">
    <property type="entry name" value="Helicase/UvrB_N"/>
</dbReference>
<dbReference type="PANTHER" id="PTHR47396">
    <property type="entry name" value="TYPE I RESTRICTION ENZYME ECOKI R PROTEIN"/>
    <property type="match status" value="1"/>
</dbReference>
<dbReference type="PROSITE" id="PS51194">
    <property type="entry name" value="HELICASE_CTER"/>
    <property type="match status" value="1"/>
</dbReference>
<dbReference type="PROSITE" id="PS51192">
    <property type="entry name" value="HELICASE_ATP_BIND_1"/>
    <property type="match status" value="1"/>
</dbReference>
<dbReference type="Gene3D" id="3.40.50.300">
    <property type="entry name" value="P-loop containing nucleotide triphosphate hydrolases"/>
    <property type="match status" value="2"/>
</dbReference>
<accession>A0ABX0LL02</accession>
<dbReference type="SUPFAM" id="SSF52540">
    <property type="entry name" value="P-loop containing nucleoside triphosphate hydrolases"/>
    <property type="match status" value="1"/>
</dbReference>
<evidence type="ECO:0000259" key="1">
    <source>
        <dbReference type="PROSITE" id="PS51192"/>
    </source>
</evidence>
<dbReference type="InterPro" id="IPR014001">
    <property type="entry name" value="Helicase_ATP-bd"/>
</dbReference>
<dbReference type="InterPro" id="IPR050742">
    <property type="entry name" value="Helicase_Restrict-Modif_Enz"/>
</dbReference>
<comment type="caution">
    <text evidence="3">The sequence shown here is derived from an EMBL/GenBank/DDBJ whole genome shotgun (WGS) entry which is preliminary data.</text>
</comment>
<dbReference type="PANTHER" id="PTHR47396:SF1">
    <property type="entry name" value="ATP-DEPENDENT HELICASE IRC3-RELATED"/>
    <property type="match status" value="1"/>
</dbReference>
<name>A0ABX0LL02_9BURK</name>
<evidence type="ECO:0000313" key="4">
    <source>
        <dbReference type="Proteomes" id="UP000785613"/>
    </source>
</evidence>
<keyword evidence="4" id="KW-1185">Reference proteome</keyword>
<keyword evidence="3" id="KW-0067">ATP-binding</keyword>
<dbReference type="InterPro" id="IPR001650">
    <property type="entry name" value="Helicase_C-like"/>
</dbReference>
<keyword evidence="3" id="KW-0347">Helicase</keyword>
<dbReference type="SMART" id="SM00490">
    <property type="entry name" value="HELICc"/>
    <property type="match status" value="1"/>
</dbReference>
<dbReference type="Pfam" id="PF04851">
    <property type="entry name" value="ResIII"/>
    <property type="match status" value="1"/>
</dbReference>
<dbReference type="SMART" id="SM00487">
    <property type="entry name" value="DEXDc"/>
    <property type="match status" value="1"/>
</dbReference>
<protein>
    <submittedName>
        <fullName evidence="3">DEAD/DEAH box helicase</fullName>
    </submittedName>
</protein>
<dbReference type="GO" id="GO:0004386">
    <property type="term" value="F:helicase activity"/>
    <property type="evidence" value="ECO:0007669"/>
    <property type="project" value="UniProtKB-KW"/>
</dbReference>
<evidence type="ECO:0000259" key="2">
    <source>
        <dbReference type="PROSITE" id="PS51194"/>
    </source>
</evidence>
<reference evidence="3 4" key="1">
    <citation type="submission" date="2019-09" db="EMBL/GenBank/DDBJ databases">
        <title>Taxonomy of Antarctic Massilia spp.: description of Massilia rubra sp. nov., Massilia aquatica sp. nov., Massilia mucilaginosa sp. nov., Massilia frigida sp. nov. isolated from streams, lakes and regoliths.</title>
        <authorList>
            <person name="Holochova P."/>
            <person name="Sedlacek I."/>
            <person name="Kralova S."/>
            <person name="Maslanova I."/>
            <person name="Busse H.-J."/>
            <person name="Stankova E."/>
            <person name="Vrbovska V."/>
            <person name="Kovarovic V."/>
            <person name="Bartak M."/>
            <person name="Svec P."/>
            <person name="Pantucek R."/>
        </authorList>
    </citation>
    <scope>NUCLEOTIDE SEQUENCE [LARGE SCALE GENOMIC DNA]</scope>
    <source>
        <strain evidence="3 4">CCM 8692</strain>
    </source>
</reference>
<dbReference type="InterPro" id="IPR027417">
    <property type="entry name" value="P-loop_NTPase"/>
</dbReference>
<organism evidence="3 4">
    <name type="scientific">Massilia rubra</name>
    <dbReference type="NCBI Taxonomy" id="2607910"/>
    <lineage>
        <taxon>Bacteria</taxon>
        <taxon>Pseudomonadati</taxon>
        <taxon>Pseudomonadota</taxon>
        <taxon>Betaproteobacteria</taxon>
        <taxon>Burkholderiales</taxon>
        <taxon>Oxalobacteraceae</taxon>
        <taxon>Telluria group</taxon>
        <taxon>Massilia</taxon>
    </lineage>
</organism>
<sequence>MQATDASNLLLSEEYASSLVYSQKRREEIKPLPRPSHDEGAFTLRPYQAEAVQNLRAALARKVLRLMLNSPTGSGKTEVGMALVKGARAKHRRVAFLCNRVHLVEQTSRRFTKAGISHGIIQGENTTRVYEPVLVASIQTIAKRGLPAVDVILIDEAHTVAGSAEYRAVIIEAAARNVPVIGLSATPYAKGLGKHYDELAGALFQEMIVAATIPELIEGGFLVDCEVYAPSEPDMSGIKQARNAFGDMDYTDADVGRAADKPELVGDIVTHWQRLAAGTATVCFAANIAHSKHIVESFQAAGVSAEHVDCYTSPEDRRAILGRIETGETLIVSNVGILAEGWDFPACRTLILARPTRSLIRYIQMAGRVLRPHASKVRALILDHSGTVSRLGFPTDEFPLELDDGTPKPASSTTDDAAREAALPKACPTCAYMTTAHKCPICGHARVKKSGVEVQAGELVLVQKKQKPTKIDKQAFYSQLISVATKKGYQAGWISNQYRNYFGVWPKGLDQTPAEPTAEFVGYMKHLQIRFAKAKGASHAND</sequence>
<dbReference type="EMBL" id="VUYU01000011">
    <property type="protein sequence ID" value="NHZ35339.1"/>
    <property type="molecule type" value="Genomic_DNA"/>
</dbReference>
<gene>
    <name evidence="3" type="ORF">F0185_17365</name>
</gene>
<feature type="domain" description="Helicase ATP-binding" evidence="1">
    <location>
        <begin position="57"/>
        <end position="187"/>
    </location>
</feature>
<evidence type="ECO:0000313" key="3">
    <source>
        <dbReference type="EMBL" id="NHZ35339.1"/>
    </source>
</evidence>